<dbReference type="Pfam" id="PF05193">
    <property type="entry name" value="Peptidase_M16_C"/>
    <property type="match status" value="1"/>
</dbReference>
<evidence type="ECO:0000259" key="1">
    <source>
        <dbReference type="Pfam" id="PF00675"/>
    </source>
</evidence>
<dbReference type="InterPro" id="IPR050361">
    <property type="entry name" value="MPP/UQCRC_Complex"/>
</dbReference>
<dbReference type="EMBL" id="BJYT01000022">
    <property type="protein sequence ID" value="GEO11487.1"/>
    <property type="molecule type" value="Genomic_DNA"/>
</dbReference>
<accession>A0A512BI39</accession>
<dbReference type="RefSeq" id="WP_147205593.1">
    <property type="nucleotide sequence ID" value="NZ_BJYT01000022.1"/>
</dbReference>
<keyword evidence="4" id="KW-1185">Reference proteome</keyword>
<gene>
    <name evidence="3" type="ORF">SAE01_39830</name>
</gene>
<dbReference type="InterPro" id="IPR011249">
    <property type="entry name" value="Metalloenz_LuxS/M16"/>
</dbReference>
<dbReference type="InterPro" id="IPR011765">
    <property type="entry name" value="Pept_M16_N"/>
</dbReference>
<dbReference type="Pfam" id="PF00675">
    <property type="entry name" value="Peptidase_M16"/>
    <property type="match status" value="1"/>
</dbReference>
<name>A0A512BI39_9BACT</name>
<organism evidence="3 4">
    <name type="scientific">Segetibacter aerophilus</name>
    <dbReference type="NCBI Taxonomy" id="670293"/>
    <lineage>
        <taxon>Bacteria</taxon>
        <taxon>Pseudomonadati</taxon>
        <taxon>Bacteroidota</taxon>
        <taxon>Chitinophagia</taxon>
        <taxon>Chitinophagales</taxon>
        <taxon>Chitinophagaceae</taxon>
        <taxon>Segetibacter</taxon>
    </lineage>
</organism>
<protein>
    <submittedName>
        <fullName evidence="3">Peptidase M16</fullName>
    </submittedName>
</protein>
<evidence type="ECO:0000259" key="2">
    <source>
        <dbReference type="Pfam" id="PF05193"/>
    </source>
</evidence>
<dbReference type="Gene3D" id="3.30.830.10">
    <property type="entry name" value="Metalloenzyme, LuxS/M16 peptidase-like"/>
    <property type="match status" value="2"/>
</dbReference>
<evidence type="ECO:0000313" key="4">
    <source>
        <dbReference type="Proteomes" id="UP000321513"/>
    </source>
</evidence>
<evidence type="ECO:0000313" key="3">
    <source>
        <dbReference type="EMBL" id="GEO11487.1"/>
    </source>
</evidence>
<dbReference type="AlphaFoldDB" id="A0A512BI39"/>
<proteinExistence type="predicted"/>
<dbReference type="GO" id="GO:0046872">
    <property type="term" value="F:metal ion binding"/>
    <property type="evidence" value="ECO:0007669"/>
    <property type="project" value="InterPro"/>
</dbReference>
<feature type="domain" description="Peptidase M16 N-terminal" evidence="1">
    <location>
        <begin position="36"/>
        <end position="140"/>
    </location>
</feature>
<reference evidence="3 4" key="1">
    <citation type="submission" date="2019-07" db="EMBL/GenBank/DDBJ databases">
        <title>Whole genome shotgun sequence of Segetibacter aerophilus NBRC 106135.</title>
        <authorList>
            <person name="Hosoyama A."/>
            <person name="Uohara A."/>
            <person name="Ohji S."/>
            <person name="Ichikawa N."/>
        </authorList>
    </citation>
    <scope>NUCLEOTIDE SEQUENCE [LARGE SCALE GENOMIC DNA]</scope>
    <source>
        <strain evidence="3 4">NBRC 106135</strain>
    </source>
</reference>
<dbReference type="SUPFAM" id="SSF63411">
    <property type="entry name" value="LuxS/MPP-like metallohydrolase"/>
    <property type="match status" value="2"/>
</dbReference>
<dbReference type="OrthoDB" id="9811314at2"/>
<feature type="domain" description="Peptidase M16 C-terminal" evidence="2">
    <location>
        <begin position="184"/>
        <end position="359"/>
    </location>
</feature>
<sequence length="426" mass="49318">MLNRKIAPEIKDAVEFNLQLKQSEKFTLDNGIPVYSINAGAQDVTMIELVFYAGNWYEDQNIVAGTTNFLLKNGTSKRTAFEINDHFEYYGAYLNRNCYNETANITLHCLNKHLKQVLPVVEELITDSIFPEEELVIYKQNQIQRLKVSLQKCDFVANRFIDEYLFGFDHPYGRYTSIPDFNALTREQIVKFYNDYYVNGKCLIFVAGNLPTDIFQQLNQAFGHLPLNKKSLPEKSFTVRPVGQKKHRITNDENGVQGAIRIARPFPNRRHPDFMKAQVLNNLFGGFFGSRLMSNIREDKGYTYGIHSYFQNHVADSAWMVSTEAGRDVCEATINEVYKEMQLLRDEPVDEEELLLVRNYMIGSILGDLDGPFQIINRWKNYVLNGLEESYFYDSINTIKAITAEEIQELAQKYLIPEEFFELVVI</sequence>
<dbReference type="InterPro" id="IPR007863">
    <property type="entry name" value="Peptidase_M16_C"/>
</dbReference>
<dbReference type="PANTHER" id="PTHR11851">
    <property type="entry name" value="METALLOPROTEASE"/>
    <property type="match status" value="1"/>
</dbReference>
<comment type="caution">
    <text evidence="3">The sequence shown here is derived from an EMBL/GenBank/DDBJ whole genome shotgun (WGS) entry which is preliminary data.</text>
</comment>
<dbReference type="Proteomes" id="UP000321513">
    <property type="component" value="Unassembled WGS sequence"/>
</dbReference>
<dbReference type="PANTHER" id="PTHR11851:SF224">
    <property type="entry name" value="PROCESSING PROTEASE"/>
    <property type="match status" value="1"/>
</dbReference>